<protein>
    <submittedName>
        <fullName evidence="2">Uncharacterized protein</fullName>
    </submittedName>
</protein>
<evidence type="ECO:0000256" key="1">
    <source>
        <dbReference type="SAM" id="MobiDB-lite"/>
    </source>
</evidence>
<gene>
    <name evidence="2" type="ORF">CBR_g22993</name>
</gene>
<feature type="region of interest" description="Disordered" evidence="1">
    <location>
        <begin position="1"/>
        <end position="22"/>
    </location>
</feature>
<keyword evidence="3" id="KW-1185">Reference proteome</keyword>
<sequence>MEHFSRPARANPRGSIAAEVRSGCKPSQSRLLDIVCDGSRLWVFGVFHLGVEHTQLSTSKMSTAAVASPSPWPQPLADNKQECQQHSRKV</sequence>
<accession>A0A388L3A1</accession>
<proteinExistence type="predicted"/>
<dbReference type="AlphaFoldDB" id="A0A388L3A1"/>
<dbReference type="EMBL" id="BFEA01000253">
    <property type="protein sequence ID" value="GBG76777.1"/>
    <property type="molecule type" value="Genomic_DNA"/>
</dbReference>
<dbReference type="Proteomes" id="UP000265515">
    <property type="component" value="Unassembled WGS sequence"/>
</dbReference>
<name>A0A388L3A1_CHABU</name>
<feature type="region of interest" description="Disordered" evidence="1">
    <location>
        <begin position="65"/>
        <end position="90"/>
    </location>
</feature>
<reference evidence="2 3" key="1">
    <citation type="journal article" date="2018" name="Cell">
        <title>The Chara Genome: Secondary Complexity and Implications for Plant Terrestrialization.</title>
        <authorList>
            <person name="Nishiyama T."/>
            <person name="Sakayama H."/>
            <person name="Vries J.D."/>
            <person name="Buschmann H."/>
            <person name="Saint-Marcoux D."/>
            <person name="Ullrich K.K."/>
            <person name="Haas F.B."/>
            <person name="Vanderstraeten L."/>
            <person name="Becker D."/>
            <person name="Lang D."/>
            <person name="Vosolsobe S."/>
            <person name="Rombauts S."/>
            <person name="Wilhelmsson P.K.I."/>
            <person name="Janitza P."/>
            <person name="Kern R."/>
            <person name="Heyl A."/>
            <person name="Rumpler F."/>
            <person name="Villalobos L.I.A.C."/>
            <person name="Clay J.M."/>
            <person name="Skokan R."/>
            <person name="Toyoda A."/>
            <person name="Suzuki Y."/>
            <person name="Kagoshima H."/>
            <person name="Schijlen E."/>
            <person name="Tajeshwar N."/>
            <person name="Catarino B."/>
            <person name="Hetherington A.J."/>
            <person name="Saltykova A."/>
            <person name="Bonnot C."/>
            <person name="Breuninger H."/>
            <person name="Symeonidi A."/>
            <person name="Radhakrishnan G.V."/>
            <person name="Van Nieuwerburgh F."/>
            <person name="Deforce D."/>
            <person name="Chang C."/>
            <person name="Karol K.G."/>
            <person name="Hedrich R."/>
            <person name="Ulvskov P."/>
            <person name="Glockner G."/>
            <person name="Delwiche C.F."/>
            <person name="Petrasek J."/>
            <person name="Van de Peer Y."/>
            <person name="Friml J."/>
            <person name="Beilby M."/>
            <person name="Dolan L."/>
            <person name="Kohara Y."/>
            <person name="Sugano S."/>
            <person name="Fujiyama A."/>
            <person name="Delaux P.-M."/>
            <person name="Quint M."/>
            <person name="TheiBen G."/>
            <person name="Hagemann M."/>
            <person name="Harholt J."/>
            <person name="Dunand C."/>
            <person name="Zachgo S."/>
            <person name="Langdale J."/>
            <person name="Maumus F."/>
            <person name="Straeten D.V.D."/>
            <person name="Gould S.B."/>
            <person name="Rensing S.A."/>
        </authorList>
    </citation>
    <scope>NUCLEOTIDE SEQUENCE [LARGE SCALE GENOMIC DNA]</scope>
    <source>
        <strain evidence="2 3">S276</strain>
    </source>
</reference>
<organism evidence="2 3">
    <name type="scientific">Chara braunii</name>
    <name type="common">Braun's stonewort</name>
    <dbReference type="NCBI Taxonomy" id="69332"/>
    <lineage>
        <taxon>Eukaryota</taxon>
        <taxon>Viridiplantae</taxon>
        <taxon>Streptophyta</taxon>
        <taxon>Charophyceae</taxon>
        <taxon>Charales</taxon>
        <taxon>Characeae</taxon>
        <taxon>Chara</taxon>
    </lineage>
</organism>
<evidence type="ECO:0000313" key="3">
    <source>
        <dbReference type="Proteomes" id="UP000265515"/>
    </source>
</evidence>
<feature type="compositionally biased region" description="Basic and acidic residues" evidence="1">
    <location>
        <begin position="79"/>
        <end position="90"/>
    </location>
</feature>
<dbReference type="Gramene" id="GBG76777">
    <property type="protein sequence ID" value="GBG76777"/>
    <property type="gene ID" value="CBR_g22993"/>
</dbReference>
<evidence type="ECO:0000313" key="2">
    <source>
        <dbReference type="EMBL" id="GBG76777.1"/>
    </source>
</evidence>
<comment type="caution">
    <text evidence="2">The sequence shown here is derived from an EMBL/GenBank/DDBJ whole genome shotgun (WGS) entry which is preliminary data.</text>
</comment>